<feature type="transmembrane region" description="Helical" evidence="1">
    <location>
        <begin position="6"/>
        <end position="24"/>
    </location>
</feature>
<proteinExistence type="predicted"/>
<keyword evidence="3" id="KW-1185">Reference proteome</keyword>
<evidence type="ECO:0000256" key="1">
    <source>
        <dbReference type="SAM" id="Phobius"/>
    </source>
</evidence>
<evidence type="ECO:0000313" key="3">
    <source>
        <dbReference type="Proteomes" id="UP000030673"/>
    </source>
</evidence>
<gene>
    <name evidence="2" type="ORF">PFNF54_02314</name>
</gene>
<dbReference type="AlphaFoldDB" id="W7JVV2"/>
<dbReference type="Proteomes" id="UP000030673">
    <property type="component" value="Unassembled WGS sequence"/>
</dbReference>
<feature type="non-terminal residue" evidence="2">
    <location>
        <position position="40"/>
    </location>
</feature>
<keyword evidence="1" id="KW-1133">Transmembrane helix</keyword>
<accession>W7JVV2</accession>
<name>W7JVV2_PLAFO</name>
<reference evidence="2 3" key="1">
    <citation type="submission" date="2013-02" db="EMBL/GenBank/DDBJ databases">
        <title>The Genome Sequence of Plasmodium falciparum NF54.</title>
        <authorList>
            <consortium name="The Broad Institute Genome Sequencing Platform"/>
            <consortium name="The Broad Institute Genome Sequencing Center for Infectious Disease"/>
            <person name="Neafsey D."/>
            <person name="Cheeseman I."/>
            <person name="Volkman S."/>
            <person name="Adams J."/>
            <person name="Walker B."/>
            <person name="Young S.K."/>
            <person name="Zeng Q."/>
            <person name="Gargeya S."/>
            <person name="Fitzgerald M."/>
            <person name="Haas B."/>
            <person name="Abouelleil A."/>
            <person name="Alvarado L."/>
            <person name="Arachchi H.M."/>
            <person name="Berlin A.M."/>
            <person name="Chapman S.B."/>
            <person name="Dewar J."/>
            <person name="Goldberg J."/>
            <person name="Griggs A."/>
            <person name="Gujja S."/>
            <person name="Hansen M."/>
            <person name="Howarth C."/>
            <person name="Imamovic A."/>
            <person name="Larimer J."/>
            <person name="McCowan C."/>
            <person name="Murphy C."/>
            <person name="Neiman D."/>
            <person name="Pearson M."/>
            <person name="Priest M."/>
            <person name="Roberts A."/>
            <person name="Saif S."/>
            <person name="Shea T."/>
            <person name="Sisk P."/>
            <person name="Sykes S."/>
            <person name="Wortman J."/>
            <person name="Nusbaum C."/>
            <person name="Birren B."/>
        </authorList>
    </citation>
    <scope>NUCLEOTIDE SEQUENCE [LARGE SCALE GENOMIC DNA]</scope>
    <source>
        <strain evidence="2 3">NF54</strain>
    </source>
</reference>
<evidence type="ECO:0000313" key="2">
    <source>
        <dbReference type="EMBL" id="EWC88801.1"/>
    </source>
</evidence>
<dbReference type="EMBL" id="KE123794">
    <property type="protein sequence ID" value="EWC88801.1"/>
    <property type="molecule type" value="Genomic_DNA"/>
</dbReference>
<organism evidence="2 3">
    <name type="scientific">Plasmodium falciparum (isolate NF54)</name>
    <dbReference type="NCBI Taxonomy" id="5843"/>
    <lineage>
        <taxon>Eukaryota</taxon>
        <taxon>Sar</taxon>
        <taxon>Alveolata</taxon>
        <taxon>Apicomplexa</taxon>
        <taxon>Aconoidasida</taxon>
        <taxon>Haemosporida</taxon>
        <taxon>Plasmodiidae</taxon>
        <taxon>Plasmodium</taxon>
        <taxon>Plasmodium (Laverania)</taxon>
    </lineage>
</organism>
<sequence>MNFHILFIKKIIIIYIFYQCNYSYNIAKKKKKTFRLPNLK</sequence>
<keyword evidence="1" id="KW-0812">Transmembrane</keyword>
<keyword evidence="1" id="KW-0472">Membrane</keyword>
<protein>
    <submittedName>
        <fullName evidence="2">Uncharacterized protein</fullName>
    </submittedName>
</protein>